<dbReference type="Proteomes" id="UP000305202">
    <property type="component" value="Unassembled WGS sequence"/>
</dbReference>
<dbReference type="Pfam" id="PF00456">
    <property type="entry name" value="Transketolase_N"/>
    <property type="match status" value="1"/>
</dbReference>
<feature type="domain" description="Transketolase N-terminal" evidence="1">
    <location>
        <begin position="1"/>
        <end position="166"/>
    </location>
</feature>
<dbReference type="GO" id="GO:0004802">
    <property type="term" value="F:transketolase activity"/>
    <property type="evidence" value="ECO:0007669"/>
    <property type="project" value="UniProtKB-EC"/>
</dbReference>
<reference evidence="2 3" key="1">
    <citation type="submission" date="2019-04" db="EMBL/GenBank/DDBJ databases">
        <authorList>
            <person name="Li M."/>
            <person name="Gao C."/>
        </authorList>
    </citation>
    <scope>NUCLEOTIDE SEQUENCE [LARGE SCALE GENOMIC DNA]</scope>
    <source>
        <strain evidence="2 3">BGMRC 2031</strain>
    </source>
</reference>
<dbReference type="SUPFAM" id="SSF52518">
    <property type="entry name" value="Thiamin diphosphate-binding fold (THDP-binding)"/>
    <property type="match status" value="1"/>
</dbReference>
<organism evidence="2 3">
    <name type="scientific">Martelella alba</name>
    <dbReference type="NCBI Taxonomy" id="2590451"/>
    <lineage>
        <taxon>Bacteria</taxon>
        <taxon>Pseudomonadati</taxon>
        <taxon>Pseudomonadota</taxon>
        <taxon>Alphaproteobacteria</taxon>
        <taxon>Hyphomicrobiales</taxon>
        <taxon>Aurantimonadaceae</taxon>
        <taxon>Martelella</taxon>
    </lineage>
</organism>
<dbReference type="InterPro" id="IPR029061">
    <property type="entry name" value="THDP-binding"/>
</dbReference>
<dbReference type="EC" id="2.2.1.1" evidence="2"/>
<comment type="caution">
    <text evidence="2">The sequence shown here is derived from an EMBL/GenBank/DDBJ whole genome shotgun (WGS) entry which is preliminary data.</text>
</comment>
<dbReference type="PANTHER" id="PTHR43522:SF2">
    <property type="entry name" value="TRANSKETOLASE 1-RELATED"/>
    <property type="match status" value="1"/>
</dbReference>
<name>A0ABY2SDF3_9HYPH</name>
<dbReference type="InterPro" id="IPR005474">
    <property type="entry name" value="Transketolase_N"/>
</dbReference>
<accession>A0ABY2SDF3</accession>
<dbReference type="InterPro" id="IPR033247">
    <property type="entry name" value="Transketolase_fam"/>
</dbReference>
<keyword evidence="2" id="KW-0808">Transferase</keyword>
<keyword evidence="3" id="KW-1185">Reference proteome</keyword>
<gene>
    <name evidence="2" type="ORF">FCN80_26390</name>
</gene>
<feature type="non-terminal residue" evidence="2">
    <location>
        <position position="168"/>
    </location>
</feature>
<feature type="non-terminal residue" evidence="2">
    <location>
        <position position="1"/>
    </location>
</feature>
<dbReference type="Gene3D" id="3.40.50.970">
    <property type="match status" value="1"/>
</dbReference>
<dbReference type="PANTHER" id="PTHR43522">
    <property type="entry name" value="TRANSKETOLASE"/>
    <property type="match status" value="1"/>
</dbReference>
<evidence type="ECO:0000313" key="2">
    <source>
        <dbReference type="EMBL" id="TKI01508.1"/>
    </source>
</evidence>
<sequence>QFNRPGHDIVDHHTYVFMGDGCMMEGISHEVCSLAGTMKLGKLMAFYDDNGISIDGHVEGWFNDDTAKRFEAYGWHVVRGVDGHDSASIKAAIEQARAVADRPSLLMCKTTIAFGSPNKAGTHGAHGAPLGDDEVAATRQHIGWNEPPFVIPQDVYAGWDAKAAGAER</sequence>
<dbReference type="EMBL" id="SZPQ01000188">
    <property type="protein sequence ID" value="TKI01508.1"/>
    <property type="molecule type" value="Genomic_DNA"/>
</dbReference>
<protein>
    <submittedName>
        <fullName evidence="2">Transketolase</fullName>
        <ecNumber evidence="2">2.2.1.1</ecNumber>
    </submittedName>
</protein>
<evidence type="ECO:0000313" key="3">
    <source>
        <dbReference type="Proteomes" id="UP000305202"/>
    </source>
</evidence>
<proteinExistence type="predicted"/>
<evidence type="ECO:0000259" key="1">
    <source>
        <dbReference type="Pfam" id="PF00456"/>
    </source>
</evidence>